<dbReference type="Proteomes" id="UP000304148">
    <property type="component" value="Chromosome"/>
</dbReference>
<accession>A0A383RB15</accession>
<evidence type="ECO:0000313" key="2">
    <source>
        <dbReference type="Proteomes" id="UP000304148"/>
    </source>
</evidence>
<organism evidence="1 2">
    <name type="scientific">Paenibacillus alvei</name>
    <name type="common">Bacillus alvei</name>
    <dbReference type="NCBI Taxonomy" id="44250"/>
    <lineage>
        <taxon>Bacteria</taxon>
        <taxon>Bacillati</taxon>
        <taxon>Bacillota</taxon>
        <taxon>Bacilli</taxon>
        <taxon>Bacillales</taxon>
        <taxon>Paenibacillaceae</taxon>
        <taxon>Paenibacillus</taxon>
    </lineage>
</organism>
<gene>
    <name evidence="1" type="ORF">PBLR_12126</name>
</gene>
<evidence type="ECO:0000313" key="1">
    <source>
        <dbReference type="EMBL" id="SYX83704.1"/>
    </source>
</evidence>
<dbReference type="AlphaFoldDB" id="A0A383RB15"/>
<protein>
    <submittedName>
        <fullName evidence="1">Uncharacterized protein</fullName>
    </submittedName>
</protein>
<reference evidence="2" key="1">
    <citation type="submission" date="2018-08" db="EMBL/GenBank/DDBJ databases">
        <authorList>
            <person name="Chevrot R."/>
        </authorList>
    </citation>
    <scope>NUCLEOTIDE SEQUENCE [LARGE SCALE GENOMIC DNA]</scope>
</reference>
<dbReference type="EMBL" id="LS992241">
    <property type="protein sequence ID" value="SYX83704.1"/>
    <property type="molecule type" value="Genomic_DNA"/>
</dbReference>
<name>A0A383RB15_PAEAL</name>
<proteinExistence type="predicted"/>
<sequence length="40" mass="5062">MIKKFFFIKYVNILNRLSYKEHDEQPYKQNQRVYPRNLAQ</sequence>